<dbReference type="SUPFAM" id="SSF50978">
    <property type="entry name" value="WD40 repeat-like"/>
    <property type="match status" value="1"/>
</dbReference>
<dbReference type="Gene3D" id="2.130.10.10">
    <property type="entry name" value="YVTN repeat-like/Quinoprotein amine dehydrogenase"/>
    <property type="match status" value="1"/>
</dbReference>
<proteinExistence type="predicted"/>
<dbReference type="Pfam" id="PF00400">
    <property type="entry name" value="WD40"/>
    <property type="match status" value="2"/>
</dbReference>
<evidence type="ECO:0000256" key="3">
    <source>
        <dbReference type="PROSITE-ProRule" id="PRU00221"/>
    </source>
</evidence>
<dbReference type="InterPro" id="IPR001680">
    <property type="entry name" value="WD40_rpt"/>
</dbReference>
<accession>A0A1B6GCN2</accession>
<dbReference type="InterPro" id="IPR036047">
    <property type="entry name" value="F-box-like_dom_sf"/>
</dbReference>
<gene>
    <name evidence="5" type="ORF">g.14509</name>
</gene>
<sequence>MANFVHADQQEPDNQLKLVDLPTDDLICIFKFCDSLTLRNLSITCKRLHDVVRKDCVWLKWSNQCMITNQLSNEVLSRTLNKLEAKERCRISTNWMYGCYREKIYNSSVRYMPWLHLESRVLWISQGSNILVVKRLLEGLKMHSPLATFRMGHKEDISRFVVTDDMIYSASSDKNIYGWSISSKKPVFCLCAIHSQSILGIDCKRNILVSGSKDSTVKIWQLQEIGAPICTQTVNVSDRVWCLAINPSLASIAVGSAGYNNVHPLQLYDMERGKELPITRSVRKNGAAVFDIRWESPDVFLTCGYDTVIRLWDLRLGRCVQAWTDPFNAPGYCLATDQHYSIMCGTAHNGRAQLWDKRLSTSSVQSYFGQSVASSPVYSLSFDSSQLFLAQDSSINVLDFSRYNQPDSHFDDHLADYSAFWKKQTTTATLVPGSKI</sequence>
<dbReference type="Pfam" id="PF00646">
    <property type="entry name" value="F-box"/>
    <property type="match status" value="1"/>
</dbReference>
<dbReference type="GO" id="GO:0031146">
    <property type="term" value="P:SCF-dependent proteasomal ubiquitin-dependent protein catabolic process"/>
    <property type="evidence" value="ECO:0007669"/>
    <property type="project" value="TreeGrafter"/>
</dbReference>
<keyword evidence="1 3" id="KW-0853">WD repeat</keyword>
<dbReference type="PROSITE" id="PS50181">
    <property type="entry name" value="FBOX"/>
    <property type="match status" value="1"/>
</dbReference>
<dbReference type="PANTHER" id="PTHR14381:SF1">
    <property type="entry name" value="F-BOX_WD REPEAT-CONTAINING PROTEIN 4"/>
    <property type="match status" value="1"/>
</dbReference>
<dbReference type="InterPro" id="IPR015943">
    <property type="entry name" value="WD40/YVTN_repeat-like_dom_sf"/>
</dbReference>
<dbReference type="PROSITE" id="PS50082">
    <property type="entry name" value="WD_REPEATS_2"/>
    <property type="match status" value="2"/>
</dbReference>
<name>A0A1B6GCN2_9HEMI</name>
<evidence type="ECO:0000313" key="5">
    <source>
        <dbReference type="EMBL" id="JAS60063.1"/>
    </source>
</evidence>
<feature type="domain" description="F-box" evidence="4">
    <location>
        <begin position="15"/>
        <end position="61"/>
    </location>
</feature>
<feature type="repeat" description="WD" evidence="3">
    <location>
        <begin position="282"/>
        <end position="322"/>
    </location>
</feature>
<evidence type="ECO:0000256" key="1">
    <source>
        <dbReference type="ARBA" id="ARBA00022574"/>
    </source>
</evidence>
<keyword evidence="2" id="KW-0677">Repeat</keyword>
<reference evidence="5" key="1">
    <citation type="submission" date="2015-11" db="EMBL/GenBank/DDBJ databases">
        <title>De novo transcriptome assembly of four potential Pierce s Disease insect vectors from Arizona vineyards.</title>
        <authorList>
            <person name="Tassone E.E."/>
        </authorList>
    </citation>
    <scope>NUCLEOTIDE SEQUENCE</scope>
</reference>
<dbReference type="PRINTS" id="PR00320">
    <property type="entry name" value="GPROTEINBRPT"/>
</dbReference>
<dbReference type="InterPro" id="IPR036322">
    <property type="entry name" value="WD40_repeat_dom_sf"/>
</dbReference>
<dbReference type="FunFam" id="2.130.10.10:FF:002194">
    <property type="entry name" value="Uncharacterized protein"/>
    <property type="match status" value="1"/>
</dbReference>
<dbReference type="InterPro" id="IPR001810">
    <property type="entry name" value="F-box_dom"/>
</dbReference>
<dbReference type="SUPFAM" id="SSF81383">
    <property type="entry name" value="F-box domain"/>
    <property type="match status" value="1"/>
</dbReference>
<dbReference type="PANTHER" id="PTHR14381">
    <property type="entry name" value="DACTYLIN"/>
    <property type="match status" value="1"/>
</dbReference>
<dbReference type="SMART" id="SM00256">
    <property type="entry name" value="FBOX"/>
    <property type="match status" value="1"/>
</dbReference>
<feature type="repeat" description="WD" evidence="3">
    <location>
        <begin position="206"/>
        <end position="223"/>
    </location>
</feature>
<protein>
    <recommendedName>
        <fullName evidence="4">F-box domain-containing protein</fullName>
    </recommendedName>
</protein>
<evidence type="ECO:0000256" key="2">
    <source>
        <dbReference type="ARBA" id="ARBA00022737"/>
    </source>
</evidence>
<dbReference type="AlphaFoldDB" id="A0A1B6GCN2"/>
<dbReference type="InterPro" id="IPR020472">
    <property type="entry name" value="WD40_PAC1"/>
</dbReference>
<dbReference type="InterPro" id="IPR052301">
    <property type="entry name" value="SCF_F-box/WD-repeat"/>
</dbReference>
<organism evidence="5">
    <name type="scientific">Cuerna arida</name>
    <dbReference type="NCBI Taxonomy" id="1464854"/>
    <lineage>
        <taxon>Eukaryota</taxon>
        <taxon>Metazoa</taxon>
        <taxon>Ecdysozoa</taxon>
        <taxon>Arthropoda</taxon>
        <taxon>Hexapoda</taxon>
        <taxon>Insecta</taxon>
        <taxon>Pterygota</taxon>
        <taxon>Neoptera</taxon>
        <taxon>Paraneoptera</taxon>
        <taxon>Hemiptera</taxon>
        <taxon>Auchenorrhyncha</taxon>
        <taxon>Membracoidea</taxon>
        <taxon>Cicadellidae</taxon>
        <taxon>Cicadellinae</taxon>
        <taxon>Proconiini</taxon>
        <taxon>Cuerna</taxon>
    </lineage>
</organism>
<evidence type="ECO:0000259" key="4">
    <source>
        <dbReference type="PROSITE" id="PS50181"/>
    </source>
</evidence>
<dbReference type="GO" id="GO:0019005">
    <property type="term" value="C:SCF ubiquitin ligase complex"/>
    <property type="evidence" value="ECO:0007669"/>
    <property type="project" value="TreeGrafter"/>
</dbReference>
<dbReference type="SMART" id="SM00320">
    <property type="entry name" value="WD40"/>
    <property type="match status" value="6"/>
</dbReference>
<dbReference type="EMBL" id="GECZ01009706">
    <property type="protein sequence ID" value="JAS60063.1"/>
    <property type="molecule type" value="Transcribed_RNA"/>
</dbReference>